<feature type="compositionally biased region" description="Basic and acidic residues" evidence="1">
    <location>
        <begin position="54"/>
        <end position="67"/>
    </location>
</feature>
<feature type="region of interest" description="Disordered" evidence="1">
    <location>
        <begin position="53"/>
        <end position="170"/>
    </location>
</feature>
<keyword evidence="4" id="KW-1185">Reference proteome</keyword>
<dbReference type="AlphaFoldDB" id="A0A1H7QFZ8"/>
<accession>A0A1H7QFZ8</accession>
<dbReference type="InterPro" id="IPR016161">
    <property type="entry name" value="Ald_DH/histidinol_DH"/>
</dbReference>
<dbReference type="InterPro" id="IPR016163">
    <property type="entry name" value="Ald_DH_C"/>
</dbReference>
<organism evidence="3 4">
    <name type="scientific">Roseovarius azorensis</name>
    <dbReference type="NCBI Taxonomy" id="1287727"/>
    <lineage>
        <taxon>Bacteria</taxon>
        <taxon>Pseudomonadati</taxon>
        <taxon>Pseudomonadota</taxon>
        <taxon>Alphaproteobacteria</taxon>
        <taxon>Rhodobacterales</taxon>
        <taxon>Roseobacteraceae</taxon>
        <taxon>Roseovarius</taxon>
    </lineage>
</organism>
<dbReference type="EMBL" id="FOAG01000005">
    <property type="protein sequence ID" value="SEL46678.1"/>
    <property type="molecule type" value="Genomic_DNA"/>
</dbReference>
<name>A0A1H7QFZ8_9RHOB</name>
<feature type="compositionally biased region" description="Basic and acidic residues" evidence="1">
    <location>
        <begin position="146"/>
        <end position="156"/>
    </location>
</feature>
<evidence type="ECO:0000313" key="3">
    <source>
        <dbReference type="EMBL" id="SEL46678.1"/>
    </source>
</evidence>
<evidence type="ECO:0000259" key="2">
    <source>
        <dbReference type="Pfam" id="PF00171"/>
    </source>
</evidence>
<proteinExistence type="predicted"/>
<feature type="domain" description="Aldehyde dehydrogenase" evidence="2">
    <location>
        <begin position="192"/>
        <end position="258"/>
    </location>
</feature>
<evidence type="ECO:0000313" key="4">
    <source>
        <dbReference type="Proteomes" id="UP000199582"/>
    </source>
</evidence>
<protein>
    <submittedName>
        <fullName evidence="3">Aldehyde dehydrogenase family protein</fullName>
    </submittedName>
</protein>
<dbReference type="STRING" id="1287727.SAMN05443999_105258"/>
<dbReference type="Gene3D" id="3.40.309.10">
    <property type="entry name" value="Aldehyde Dehydrogenase, Chain A, domain 2"/>
    <property type="match status" value="1"/>
</dbReference>
<dbReference type="InterPro" id="IPR015590">
    <property type="entry name" value="Aldehyde_DH_dom"/>
</dbReference>
<reference evidence="3 4" key="1">
    <citation type="submission" date="2016-10" db="EMBL/GenBank/DDBJ databases">
        <authorList>
            <person name="de Groot N.N."/>
        </authorList>
    </citation>
    <scope>NUCLEOTIDE SEQUENCE [LARGE SCALE GENOMIC DNA]</scope>
    <source>
        <strain evidence="3 4">DSM 100674</strain>
    </source>
</reference>
<dbReference type="SUPFAM" id="SSF53720">
    <property type="entry name" value="ALDH-like"/>
    <property type="match status" value="1"/>
</dbReference>
<gene>
    <name evidence="3" type="ORF">SAMN05443999_105258</name>
</gene>
<dbReference type="Pfam" id="PF00171">
    <property type="entry name" value="Aldedh"/>
    <property type="match status" value="1"/>
</dbReference>
<evidence type="ECO:0000256" key="1">
    <source>
        <dbReference type="SAM" id="MobiDB-lite"/>
    </source>
</evidence>
<dbReference type="Proteomes" id="UP000199582">
    <property type="component" value="Unassembled WGS sequence"/>
</dbReference>
<dbReference type="GO" id="GO:0016620">
    <property type="term" value="F:oxidoreductase activity, acting on the aldehyde or oxo group of donors, NAD or NADP as acceptor"/>
    <property type="evidence" value="ECO:0007669"/>
    <property type="project" value="InterPro"/>
</dbReference>
<sequence>MTRSSLYSTATRWRSCVNGMVLSGISFHGAIPARFSVARSRRRWLAATPAWSDLRGRRPDPAPDRRAGPPRTSSAWWPGREPRPGWRWASIRGSTSPPSPAAPRSAPSSRLLQRRTISGARWNSAANRPDPVSRRGPGRGAAGSDQGDHPELRPDLLRQQPGAGASADLRYGRRGDTGLFFTDRDLGPIVTTKQQARAAGISLIAGRKIATDTPTGGFYVKSAAFGPAPCDSRIGREEIFGPVLTVMPFDDQTEAIAWLTALTTSWGRHLDGGFRALHAPGARQALRSGVR</sequence>